<protein>
    <submittedName>
        <fullName evidence="1">Uncharacterized protein</fullName>
    </submittedName>
</protein>
<proteinExistence type="predicted"/>
<dbReference type="EMBL" id="CM039429">
    <property type="protein sequence ID" value="KAI4348684.1"/>
    <property type="molecule type" value="Genomic_DNA"/>
</dbReference>
<reference evidence="1 2" key="1">
    <citation type="journal article" date="2022" name="DNA Res.">
        <title>Chromosomal-level genome assembly of the orchid tree Bauhinia variegata (Leguminosae; Cercidoideae) supports the allotetraploid origin hypothesis of Bauhinia.</title>
        <authorList>
            <person name="Zhong Y."/>
            <person name="Chen Y."/>
            <person name="Zheng D."/>
            <person name="Pang J."/>
            <person name="Liu Y."/>
            <person name="Luo S."/>
            <person name="Meng S."/>
            <person name="Qian L."/>
            <person name="Wei D."/>
            <person name="Dai S."/>
            <person name="Zhou R."/>
        </authorList>
    </citation>
    <scope>NUCLEOTIDE SEQUENCE [LARGE SCALE GENOMIC DNA]</scope>
    <source>
        <strain evidence="1">BV-YZ2020</strain>
    </source>
</reference>
<name>A0ACB9PL55_BAUVA</name>
<dbReference type="Proteomes" id="UP000828941">
    <property type="component" value="Chromosome 4"/>
</dbReference>
<evidence type="ECO:0000313" key="1">
    <source>
        <dbReference type="EMBL" id="KAI4348684.1"/>
    </source>
</evidence>
<keyword evidence="2" id="KW-1185">Reference proteome</keyword>
<evidence type="ECO:0000313" key="2">
    <source>
        <dbReference type="Proteomes" id="UP000828941"/>
    </source>
</evidence>
<organism evidence="1 2">
    <name type="scientific">Bauhinia variegata</name>
    <name type="common">Purple orchid tree</name>
    <name type="synonym">Phanera variegata</name>
    <dbReference type="NCBI Taxonomy" id="167791"/>
    <lineage>
        <taxon>Eukaryota</taxon>
        <taxon>Viridiplantae</taxon>
        <taxon>Streptophyta</taxon>
        <taxon>Embryophyta</taxon>
        <taxon>Tracheophyta</taxon>
        <taxon>Spermatophyta</taxon>
        <taxon>Magnoliopsida</taxon>
        <taxon>eudicotyledons</taxon>
        <taxon>Gunneridae</taxon>
        <taxon>Pentapetalae</taxon>
        <taxon>rosids</taxon>
        <taxon>fabids</taxon>
        <taxon>Fabales</taxon>
        <taxon>Fabaceae</taxon>
        <taxon>Cercidoideae</taxon>
        <taxon>Cercideae</taxon>
        <taxon>Bauhiniinae</taxon>
        <taxon>Bauhinia</taxon>
    </lineage>
</organism>
<comment type="caution">
    <text evidence="1">The sequence shown here is derived from an EMBL/GenBank/DDBJ whole genome shotgun (WGS) entry which is preliminary data.</text>
</comment>
<accession>A0ACB9PL55</accession>
<sequence>MEEERTEPFQDGSDLCQELMERYGNSAAPQHRHLLATAAAMQSILSAEFLPLTPPAYFASAISALDTASASEIFDATAVSALSSFLAIDLPLLPPGGIVPTKAIEAVEVLVKLVEREKEGLAVSSVRALVKCLGILLGFSDLEDWDSVKLGFQTLLKFSIDKRPKVRRCAQESLEKVFKSFQSSTVVKQASKLILSVLKRYTPLGKKLLSSRAVDGSKDESFSKPEHLKVLHVLNVLKLTAPCLSAKVMSKVLSEIRKLFSAQFSALTGHVLKTIEAIFEASNAESIVLETETIIVSLASYISLGDKNPLDTLVHAATLLKHSLDILRTGRSSSWMTNLSLVCASIMGLLMFEENTASQASIILKDVLKNHVAPINLSLDKDEKFDGRSQESVEAGVIKSTCTVFENALAAGDKIPNEHILSVISIFFLTLGEISFMLMRNVVHKLADLMTHTSAGKVNSEHLQKCIGSAVFAMGPERFLTLVPITLDEQNFTYSNIWLVPILKRYVNRASLAYYMEHIIPLAKSFKQASRKEDSQDLLARANELWGLLPSFCRHATDTSQKFACLSDFLITFLKKNPSMHENVSLALLILVNENKSVLSPQKSESNCYAMEDSFSEFRMLPVFSKEAAIRNMKALASGSDQLLRSLADLFVSSPLEKRLPLKGAIGCLASIADSSVIKEIFVSLIKRFQLLDCEGEVEKLMSHSPALDREPSEMERDSQRCLILELAYFFVEGAKDDLIEIIYNLTIQSFQATNESVHHEAYCTLRRILEEHLCFCSSRYVELIDLFHGLQPPSDIATLRSRLACFHILMVQRVKMSLEEEEEEDTKAFLILNEIILTLKDGNDEARKEACDVLLSISSTLRDSSQVGPTAPYHQLIRMILGYLSGSSPHIKSGAVSALSALVYKDANVCLSVAELVPSLLSLLQTKAVEVVKAVLGFVKVMVSCLQTQELLNFLSDVVTEVLPWSSVSRHHFRSKVTIIFEIIIRKCGPAAIKLVTPEKYKGFLKTVLENRHGKSSATEAATTNLENMPDESSAKGIVLRKPKNLDSQENGSVNYKKKKRGRKFETHAPKSTGDDDFRLAKRTRRSDDKNSGKEKSEESKESKRNRYRGLSSGGKRNVKSTDTKKGGAGFRGSIQASKSHKGRRKFIRS</sequence>
<gene>
    <name evidence="1" type="ORF">L6164_009378</name>
</gene>